<comment type="caution">
    <text evidence="2">The sequence shown here is derived from an EMBL/GenBank/DDBJ whole genome shotgun (WGS) entry which is preliminary data.</text>
</comment>
<dbReference type="Proteomes" id="UP000789901">
    <property type="component" value="Unassembled WGS sequence"/>
</dbReference>
<dbReference type="EMBL" id="CAJVQB010034283">
    <property type="protein sequence ID" value="CAG8820951.1"/>
    <property type="molecule type" value="Genomic_DNA"/>
</dbReference>
<evidence type="ECO:0000313" key="3">
    <source>
        <dbReference type="Proteomes" id="UP000789901"/>
    </source>
</evidence>
<feature type="region of interest" description="Disordered" evidence="1">
    <location>
        <begin position="180"/>
        <end position="202"/>
    </location>
</feature>
<evidence type="ECO:0000313" key="2">
    <source>
        <dbReference type="EMBL" id="CAG8820951.1"/>
    </source>
</evidence>
<evidence type="ECO:0000256" key="1">
    <source>
        <dbReference type="SAM" id="MobiDB-lite"/>
    </source>
</evidence>
<proteinExistence type="predicted"/>
<sequence length="202" mass="23470">YKLEQEKLRLASIGKVKNQIPLRIRGEVKTCSIIVKNKETKVLIHIDNMIFEKAKKETKIMTECPEEDQSNSDAKTPILLQKVRYKISNYLKYYFALSILKNTILEKSIYIISKLENYSTVRQGFGILKFIYQEANSTKKRDIAIQEAQDLWNKLKEHGGTSTSFFYTIAKDTTKDITENTTEDMSKRQETSAQTKLKEELI</sequence>
<accession>A0ABN7W7V1</accession>
<name>A0ABN7W7V1_GIGMA</name>
<organism evidence="2 3">
    <name type="scientific">Gigaspora margarita</name>
    <dbReference type="NCBI Taxonomy" id="4874"/>
    <lineage>
        <taxon>Eukaryota</taxon>
        <taxon>Fungi</taxon>
        <taxon>Fungi incertae sedis</taxon>
        <taxon>Mucoromycota</taxon>
        <taxon>Glomeromycotina</taxon>
        <taxon>Glomeromycetes</taxon>
        <taxon>Diversisporales</taxon>
        <taxon>Gigasporaceae</taxon>
        <taxon>Gigaspora</taxon>
    </lineage>
</organism>
<protein>
    <submittedName>
        <fullName evidence="2">5954_t:CDS:1</fullName>
    </submittedName>
</protein>
<reference evidence="2 3" key="1">
    <citation type="submission" date="2021-06" db="EMBL/GenBank/DDBJ databases">
        <authorList>
            <person name="Kallberg Y."/>
            <person name="Tangrot J."/>
            <person name="Rosling A."/>
        </authorList>
    </citation>
    <scope>NUCLEOTIDE SEQUENCE [LARGE SCALE GENOMIC DNA]</scope>
    <source>
        <strain evidence="2 3">120-4 pot B 10/14</strain>
    </source>
</reference>
<feature type="non-terminal residue" evidence="2">
    <location>
        <position position="1"/>
    </location>
</feature>
<gene>
    <name evidence="2" type="ORF">GMARGA_LOCUS27708</name>
</gene>
<keyword evidence="3" id="KW-1185">Reference proteome</keyword>